<keyword evidence="2" id="KW-1185">Reference proteome</keyword>
<comment type="caution">
    <text evidence="1">The sequence shown here is derived from an EMBL/GenBank/DDBJ whole genome shotgun (WGS) entry which is preliminary data.</text>
</comment>
<reference evidence="1" key="1">
    <citation type="submission" date="2022-06" db="EMBL/GenBank/DDBJ databases">
        <title>Genome Sequence of Candolleomyces eurysporus.</title>
        <authorList>
            <person name="Buettner E."/>
        </authorList>
    </citation>
    <scope>NUCLEOTIDE SEQUENCE</scope>
    <source>
        <strain evidence="1">VTCC 930004</strain>
    </source>
</reference>
<sequence>MGSVSVKGLMAYYLWGSLSTILSEKLKGVSELYLSLHWHESPMNVALGRLFSAMPSVETAVFDTPNMWGQGDFLQIALKPNFLPGLQP</sequence>
<dbReference type="AlphaFoldDB" id="A0A9W8JBD2"/>
<dbReference type="Proteomes" id="UP001140091">
    <property type="component" value="Unassembled WGS sequence"/>
</dbReference>
<name>A0A9W8JBD2_9AGAR</name>
<protein>
    <submittedName>
        <fullName evidence="1">Uncharacterized protein</fullName>
    </submittedName>
</protein>
<dbReference type="EMBL" id="JANBPK010000969">
    <property type="protein sequence ID" value="KAJ2927663.1"/>
    <property type="molecule type" value="Genomic_DNA"/>
</dbReference>
<feature type="non-terminal residue" evidence="1">
    <location>
        <position position="88"/>
    </location>
</feature>
<proteinExistence type="predicted"/>
<evidence type="ECO:0000313" key="2">
    <source>
        <dbReference type="Proteomes" id="UP001140091"/>
    </source>
</evidence>
<accession>A0A9W8JBD2</accession>
<organism evidence="1 2">
    <name type="scientific">Candolleomyces eurysporus</name>
    <dbReference type="NCBI Taxonomy" id="2828524"/>
    <lineage>
        <taxon>Eukaryota</taxon>
        <taxon>Fungi</taxon>
        <taxon>Dikarya</taxon>
        <taxon>Basidiomycota</taxon>
        <taxon>Agaricomycotina</taxon>
        <taxon>Agaricomycetes</taxon>
        <taxon>Agaricomycetidae</taxon>
        <taxon>Agaricales</taxon>
        <taxon>Agaricineae</taxon>
        <taxon>Psathyrellaceae</taxon>
        <taxon>Candolleomyces</taxon>
    </lineage>
</organism>
<evidence type="ECO:0000313" key="1">
    <source>
        <dbReference type="EMBL" id="KAJ2927663.1"/>
    </source>
</evidence>
<gene>
    <name evidence="1" type="ORF">H1R20_g9426</name>
</gene>